<keyword evidence="2" id="KW-0067">ATP-binding</keyword>
<dbReference type="InterPro" id="IPR001789">
    <property type="entry name" value="Sig_transdc_resp-reg_receiver"/>
</dbReference>
<dbReference type="PANTHER" id="PTHR32071">
    <property type="entry name" value="TRANSCRIPTIONAL REGULATORY PROTEIN"/>
    <property type="match status" value="1"/>
</dbReference>
<dbReference type="InterPro" id="IPR058031">
    <property type="entry name" value="AAA_lid_NorR"/>
</dbReference>
<dbReference type="PROSITE" id="PS50110">
    <property type="entry name" value="RESPONSE_REGULATORY"/>
    <property type="match status" value="1"/>
</dbReference>
<dbReference type="SUPFAM" id="SSF52540">
    <property type="entry name" value="P-loop containing nucleoside triphosphate hydrolases"/>
    <property type="match status" value="1"/>
</dbReference>
<dbReference type="Pfam" id="PF00158">
    <property type="entry name" value="Sigma54_activat"/>
    <property type="match status" value="1"/>
</dbReference>
<keyword evidence="4" id="KW-0804">Transcription</keyword>
<keyword evidence="1" id="KW-0547">Nucleotide-binding</keyword>
<dbReference type="Pfam" id="PF25601">
    <property type="entry name" value="AAA_lid_14"/>
    <property type="match status" value="1"/>
</dbReference>
<dbReference type="InterPro" id="IPR003593">
    <property type="entry name" value="AAA+_ATPase"/>
</dbReference>
<dbReference type="Gene3D" id="3.40.50.300">
    <property type="entry name" value="P-loop containing nucleotide triphosphate hydrolases"/>
    <property type="match status" value="1"/>
</dbReference>
<dbReference type="Proteomes" id="UP000190027">
    <property type="component" value="Unassembled WGS sequence"/>
</dbReference>
<evidence type="ECO:0000256" key="1">
    <source>
        <dbReference type="ARBA" id="ARBA00022741"/>
    </source>
</evidence>
<dbReference type="InterPro" id="IPR002078">
    <property type="entry name" value="Sigma_54_int"/>
</dbReference>
<feature type="modified residue" description="4-aspartylphosphate" evidence="5">
    <location>
        <position position="59"/>
    </location>
</feature>
<evidence type="ECO:0000259" key="6">
    <source>
        <dbReference type="PROSITE" id="PS50045"/>
    </source>
</evidence>
<dbReference type="FunFam" id="3.40.50.300:FF:000006">
    <property type="entry name" value="DNA-binding transcriptional regulator NtrC"/>
    <property type="match status" value="1"/>
</dbReference>
<dbReference type="SUPFAM" id="SSF46689">
    <property type="entry name" value="Homeodomain-like"/>
    <property type="match status" value="1"/>
</dbReference>
<dbReference type="CDD" id="cd00009">
    <property type="entry name" value="AAA"/>
    <property type="match status" value="1"/>
</dbReference>
<dbReference type="GO" id="GO:0043565">
    <property type="term" value="F:sequence-specific DNA binding"/>
    <property type="evidence" value="ECO:0007669"/>
    <property type="project" value="InterPro"/>
</dbReference>
<evidence type="ECO:0000313" key="9">
    <source>
        <dbReference type="Proteomes" id="UP000190027"/>
    </source>
</evidence>
<dbReference type="InterPro" id="IPR025662">
    <property type="entry name" value="Sigma_54_int_dom_ATP-bd_1"/>
</dbReference>
<organism evidence="8 9">
    <name type="scientific">Paucidesulfovibrio gracilis DSM 16080</name>
    <dbReference type="NCBI Taxonomy" id="1121449"/>
    <lineage>
        <taxon>Bacteria</taxon>
        <taxon>Pseudomonadati</taxon>
        <taxon>Thermodesulfobacteriota</taxon>
        <taxon>Desulfovibrionia</taxon>
        <taxon>Desulfovibrionales</taxon>
        <taxon>Desulfovibrionaceae</taxon>
        <taxon>Paucidesulfovibrio</taxon>
    </lineage>
</organism>
<dbReference type="Pfam" id="PF00072">
    <property type="entry name" value="Response_reg"/>
    <property type="match status" value="1"/>
</dbReference>
<dbReference type="SUPFAM" id="SSF52172">
    <property type="entry name" value="CheY-like"/>
    <property type="match status" value="1"/>
</dbReference>
<dbReference type="Gene3D" id="1.10.10.60">
    <property type="entry name" value="Homeodomain-like"/>
    <property type="match status" value="1"/>
</dbReference>
<evidence type="ECO:0000259" key="7">
    <source>
        <dbReference type="PROSITE" id="PS50110"/>
    </source>
</evidence>
<protein>
    <submittedName>
        <fullName evidence="8">Two component, sigma54 specific, transcriptional regulator, Fis family</fullName>
    </submittedName>
</protein>
<evidence type="ECO:0000313" key="8">
    <source>
        <dbReference type="EMBL" id="SKA90522.1"/>
    </source>
</evidence>
<dbReference type="InterPro" id="IPR002197">
    <property type="entry name" value="HTH_Fis"/>
</dbReference>
<evidence type="ECO:0000256" key="4">
    <source>
        <dbReference type="ARBA" id="ARBA00023163"/>
    </source>
</evidence>
<dbReference type="EMBL" id="FUYC01000012">
    <property type="protein sequence ID" value="SKA90522.1"/>
    <property type="molecule type" value="Genomic_DNA"/>
</dbReference>
<dbReference type="InterPro" id="IPR025943">
    <property type="entry name" value="Sigma_54_int_dom_ATP-bd_2"/>
</dbReference>
<dbReference type="PROSITE" id="PS00676">
    <property type="entry name" value="SIGMA54_INTERACT_2"/>
    <property type="match status" value="1"/>
</dbReference>
<reference evidence="8 9" key="1">
    <citation type="submission" date="2017-02" db="EMBL/GenBank/DDBJ databases">
        <authorList>
            <person name="Peterson S.W."/>
        </authorList>
    </citation>
    <scope>NUCLEOTIDE SEQUENCE [LARGE SCALE GENOMIC DNA]</scope>
    <source>
        <strain evidence="8 9">DSM 16080</strain>
    </source>
</reference>
<dbReference type="PRINTS" id="PR01590">
    <property type="entry name" value="HTHFIS"/>
</dbReference>
<dbReference type="InterPro" id="IPR027417">
    <property type="entry name" value="P-loop_NTPase"/>
</dbReference>
<evidence type="ECO:0000256" key="5">
    <source>
        <dbReference type="PROSITE-ProRule" id="PRU00169"/>
    </source>
</evidence>
<dbReference type="GO" id="GO:0000160">
    <property type="term" value="P:phosphorelay signal transduction system"/>
    <property type="evidence" value="ECO:0007669"/>
    <property type="project" value="InterPro"/>
</dbReference>
<evidence type="ECO:0000256" key="2">
    <source>
        <dbReference type="ARBA" id="ARBA00022840"/>
    </source>
</evidence>
<dbReference type="PANTHER" id="PTHR32071:SF13">
    <property type="entry name" value="RESPONSE REGULATOR HSFA"/>
    <property type="match status" value="1"/>
</dbReference>
<proteinExistence type="predicted"/>
<accession>A0A1T4XLT6</accession>
<gene>
    <name evidence="8" type="ORF">SAMN02745704_02233</name>
</gene>
<keyword evidence="5" id="KW-0597">Phosphoprotein</keyword>
<name>A0A1T4XLT6_9BACT</name>
<dbReference type="InterPro" id="IPR011006">
    <property type="entry name" value="CheY-like_superfamily"/>
</dbReference>
<dbReference type="SMART" id="SM00448">
    <property type="entry name" value="REC"/>
    <property type="match status" value="1"/>
</dbReference>
<dbReference type="Pfam" id="PF02954">
    <property type="entry name" value="HTH_8"/>
    <property type="match status" value="1"/>
</dbReference>
<feature type="domain" description="Response regulatory" evidence="7">
    <location>
        <begin position="9"/>
        <end position="124"/>
    </location>
</feature>
<keyword evidence="3" id="KW-0805">Transcription regulation</keyword>
<sequence>MSKSWPHHPVLMVDDDPAWLQALQRILTLAGVTRLLPCADGREAEALLKKHQVSVVLLDLCMPHISGEELLGRLVEQYPDLPVIVLSGRDELDTAVRCIKAGAYEYFLKTTEKERLITSVRRAVELSQVREEMAKLKSAFLARGPEHPEAFSAMVTRDPKMRSLFGYAEAVAGTGLPLLITGETGTGKELMARAVHTLSGRSGPFVAVNAAGLDDSVFSDTLYGHVKGAFTGAEQHREGLVAQAAEGTLFLDEIGDLDPPSQIKLLRLLQEEEYLPLGSDRPAKSSARVVAATMEDPEHLVDQGRMRRDLYYRLAGHRIHLPPLRERIGDIPLLLDCFLDRAAGELQRTRPPVPPGLVARLEGHDFPGNVRELRSMVWDAVAGYTTGWLSVRPFQQQMRGPGKKDVAASSSENSVESYAELLELLDRLPEWREAAGLLAAEAVRRTGGNRSAAAELLGISRQALARRLPESV</sequence>
<feature type="domain" description="Sigma-54 factor interaction" evidence="6">
    <location>
        <begin position="154"/>
        <end position="382"/>
    </location>
</feature>
<dbReference type="PROSITE" id="PS50045">
    <property type="entry name" value="SIGMA54_INTERACT_4"/>
    <property type="match status" value="1"/>
</dbReference>
<dbReference type="Gene3D" id="1.10.8.60">
    <property type="match status" value="1"/>
</dbReference>
<dbReference type="STRING" id="1121449.SAMN02745704_02233"/>
<dbReference type="RefSeq" id="WP_234990710.1">
    <property type="nucleotide sequence ID" value="NZ_FUYC01000012.1"/>
</dbReference>
<dbReference type="AlphaFoldDB" id="A0A1T4XLT6"/>
<keyword evidence="9" id="KW-1185">Reference proteome</keyword>
<dbReference type="Gene3D" id="3.40.50.2300">
    <property type="match status" value="1"/>
</dbReference>
<dbReference type="GO" id="GO:0005524">
    <property type="term" value="F:ATP binding"/>
    <property type="evidence" value="ECO:0007669"/>
    <property type="project" value="UniProtKB-KW"/>
</dbReference>
<dbReference type="GO" id="GO:0006355">
    <property type="term" value="P:regulation of DNA-templated transcription"/>
    <property type="evidence" value="ECO:0007669"/>
    <property type="project" value="InterPro"/>
</dbReference>
<evidence type="ECO:0000256" key="3">
    <source>
        <dbReference type="ARBA" id="ARBA00023015"/>
    </source>
</evidence>
<dbReference type="PROSITE" id="PS00675">
    <property type="entry name" value="SIGMA54_INTERACT_1"/>
    <property type="match status" value="1"/>
</dbReference>
<dbReference type="SMART" id="SM00382">
    <property type="entry name" value="AAA"/>
    <property type="match status" value="1"/>
</dbReference>
<dbReference type="InterPro" id="IPR009057">
    <property type="entry name" value="Homeodomain-like_sf"/>
</dbReference>